<dbReference type="Pfam" id="PF09486">
    <property type="entry name" value="HrpB7"/>
    <property type="match status" value="1"/>
</dbReference>
<organism evidence="2 3">
    <name type="scientific">Burkholderia singularis</name>
    <dbReference type="NCBI Taxonomy" id="1503053"/>
    <lineage>
        <taxon>Bacteria</taxon>
        <taxon>Pseudomonadati</taxon>
        <taxon>Pseudomonadota</taxon>
        <taxon>Betaproteobacteria</taxon>
        <taxon>Burkholderiales</taxon>
        <taxon>Burkholderiaceae</taxon>
        <taxon>Burkholderia</taxon>
        <taxon>pseudomallei group</taxon>
    </lineage>
</organism>
<reference evidence="2 3" key="1">
    <citation type="submission" date="2015-11" db="EMBL/GenBank/DDBJ databases">
        <title>Expanding the genomic diversity of Burkholderia species for the development of highly accurate diagnostics.</title>
        <authorList>
            <person name="Sahl J."/>
            <person name="Keim P."/>
            <person name="Wagner D."/>
        </authorList>
    </citation>
    <scope>NUCLEOTIDE SEQUENCE [LARGE SCALE GENOMIC DNA]</scope>
    <source>
        <strain evidence="2 3">TSV85</strain>
    </source>
</reference>
<comment type="caution">
    <text evidence="2">The sequence shown here is derived from an EMBL/GenBank/DDBJ whole genome shotgun (WGS) entry which is preliminary data.</text>
</comment>
<accession>A0A118DM48</accession>
<sequence length="168" mass="19676">MAPALLIRALKRSIERGQRYDGQLRQQLATQRDEYATRAAHCDAQRERLENERNTLDRYIRKIDALTRGGQAFHPELFNDYHTYVNILTERVDMQCEEFQRLEALLSEAAETITQTLREIARNTGRIDRCRDRLQTIERALEMASNDALDEEAEELSVARSLRRKALR</sequence>
<dbReference type="EMBL" id="LOWA01000055">
    <property type="protein sequence ID" value="KVE24187.1"/>
    <property type="molecule type" value="Genomic_DNA"/>
</dbReference>
<evidence type="ECO:0000256" key="1">
    <source>
        <dbReference type="SAM" id="Coils"/>
    </source>
</evidence>
<dbReference type="AlphaFoldDB" id="A0A118DM48"/>
<proteinExistence type="predicted"/>
<dbReference type="RefSeq" id="WP_059519874.1">
    <property type="nucleotide sequence ID" value="NZ_LOWA01000055.1"/>
</dbReference>
<keyword evidence="1" id="KW-0175">Coiled coil</keyword>
<feature type="coiled-coil region" evidence="1">
    <location>
        <begin position="99"/>
        <end position="154"/>
    </location>
</feature>
<dbReference type="OrthoDB" id="9097165at2"/>
<name>A0A118DM48_9BURK</name>
<gene>
    <name evidence="2" type="ORF">WS67_01070</name>
</gene>
<dbReference type="Proteomes" id="UP000062788">
    <property type="component" value="Unassembled WGS sequence"/>
</dbReference>
<feature type="coiled-coil region" evidence="1">
    <location>
        <begin position="32"/>
        <end position="69"/>
    </location>
</feature>
<protein>
    <recommendedName>
        <fullName evidence="4">Type III secretion protein HrpB7</fullName>
    </recommendedName>
</protein>
<evidence type="ECO:0000313" key="3">
    <source>
        <dbReference type="Proteomes" id="UP000062788"/>
    </source>
</evidence>
<evidence type="ECO:0008006" key="4">
    <source>
        <dbReference type="Google" id="ProtNLM"/>
    </source>
</evidence>
<evidence type="ECO:0000313" key="2">
    <source>
        <dbReference type="EMBL" id="KVE24187.1"/>
    </source>
</evidence>
<dbReference type="InterPro" id="IPR013392">
    <property type="entry name" value="T3SS_HrpB7"/>
</dbReference>
<keyword evidence="3" id="KW-1185">Reference proteome</keyword>